<name>E3E6W5_PAEPS</name>
<dbReference type="Pfam" id="PF00196">
    <property type="entry name" value="GerE"/>
    <property type="match status" value="1"/>
</dbReference>
<reference evidence="4 5" key="1">
    <citation type="journal article" date="2011" name="J. Bacteriol.">
        <title>Complete genome sequence of Paenibacillus polymyxa SC2, a strain of plant growth-promoting Rhizobacterium with broad-spectrum antimicrobial activity.</title>
        <authorList>
            <person name="Ma M."/>
            <person name="Wang C."/>
            <person name="Ding Y."/>
            <person name="Li L."/>
            <person name="Shen D."/>
            <person name="Jiang X."/>
            <person name="Guan D."/>
            <person name="Cao F."/>
            <person name="Chen H."/>
            <person name="Feng R."/>
            <person name="Wang X."/>
            <person name="Ge Y."/>
            <person name="Yao L."/>
            <person name="Bing X."/>
            <person name="Yang X."/>
            <person name="Li J."/>
            <person name="Du B."/>
        </authorList>
    </citation>
    <scope>NUCLEOTIDE SEQUENCE [LARGE SCALE GENOMIC DNA]</scope>
    <source>
        <strain evidence="4 5">SC2</strain>
    </source>
</reference>
<dbReference type="SMART" id="SM00421">
    <property type="entry name" value="HTH_LUXR"/>
    <property type="match status" value="1"/>
</dbReference>
<dbReference type="InterPro" id="IPR016032">
    <property type="entry name" value="Sig_transdc_resp-reg_C-effctor"/>
</dbReference>
<dbReference type="eggNOG" id="COG2197">
    <property type="taxonomic scope" value="Bacteria"/>
</dbReference>
<protein>
    <submittedName>
        <fullName evidence="4">LuxR family transcriptional regulator</fullName>
    </submittedName>
</protein>
<dbReference type="Gene3D" id="1.10.10.10">
    <property type="entry name" value="Winged helix-like DNA-binding domain superfamily/Winged helix DNA-binding domain"/>
    <property type="match status" value="1"/>
</dbReference>
<gene>
    <name evidence="4" type="primary">yfiK</name>
    <name evidence="4" type="ORF">PPSC2_21420</name>
</gene>
<keyword evidence="1" id="KW-0805">Transcription regulation</keyword>
<dbReference type="InterPro" id="IPR000792">
    <property type="entry name" value="Tscrpt_reg_LuxR_C"/>
</dbReference>
<evidence type="ECO:0000256" key="1">
    <source>
        <dbReference type="ARBA" id="ARBA00023015"/>
    </source>
</evidence>
<evidence type="ECO:0000313" key="5">
    <source>
        <dbReference type="Proteomes" id="UP000006868"/>
    </source>
</evidence>
<dbReference type="OrthoDB" id="2911118at2"/>
<sequence>MRENHNLSPKEQKVAICIAQGYKDSEISQNLSISMRRTAEIVASIKEKWNIKTRVEIGIFAYHYGLVFLTEGIEVHSSEF</sequence>
<feature type="domain" description="HTH luxR-type" evidence="3">
    <location>
        <begin position="4"/>
        <end position="61"/>
    </location>
</feature>
<dbReference type="InterPro" id="IPR036388">
    <property type="entry name" value="WH-like_DNA-bd_sf"/>
</dbReference>
<dbReference type="PATRIC" id="fig|886882.15.peg.4554"/>
<dbReference type="HOGENOM" id="CLU_191208_0_0_9"/>
<organism evidence="4 5">
    <name type="scientific">Paenibacillus polymyxa (strain SC2)</name>
    <name type="common">Bacillus polymyxa</name>
    <dbReference type="NCBI Taxonomy" id="886882"/>
    <lineage>
        <taxon>Bacteria</taxon>
        <taxon>Bacillati</taxon>
        <taxon>Bacillota</taxon>
        <taxon>Bacilli</taxon>
        <taxon>Bacillales</taxon>
        <taxon>Paenibacillaceae</taxon>
        <taxon>Paenibacillus</taxon>
    </lineage>
</organism>
<evidence type="ECO:0000313" key="4">
    <source>
        <dbReference type="EMBL" id="ADO58517.1"/>
    </source>
</evidence>
<accession>E3E6W5</accession>
<dbReference type="EMBL" id="CP002213">
    <property type="protein sequence ID" value="ADO58517.1"/>
    <property type="molecule type" value="Genomic_DNA"/>
</dbReference>
<dbReference type="AlphaFoldDB" id="E3E6W5"/>
<dbReference type="GO" id="GO:0006355">
    <property type="term" value="P:regulation of DNA-templated transcription"/>
    <property type="evidence" value="ECO:0007669"/>
    <property type="project" value="InterPro"/>
</dbReference>
<proteinExistence type="predicted"/>
<dbReference type="Proteomes" id="UP000006868">
    <property type="component" value="Chromosome"/>
</dbReference>
<keyword evidence="2" id="KW-0804">Transcription</keyword>
<evidence type="ECO:0000259" key="3">
    <source>
        <dbReference type="SMART" id="SM00421"/>
    </source>
</evidence>
<dbReference type="GO" id="GO:0003677">
    <property type="term" value="F:DNA binding"/>
    <property type="evidence" value="ECO:0007669"/>
    <property type="project" value="InterPro"/>
</dbReference>
<dbReference type="SUPFAM" id="SSF46894">
    <property type="entry name" value="C-terminal effector domain of the bipartite response regulators"/>
    <property type="match status" value="1"/>
</dbReference>
<dbReference type="KEGG" id="ppm:PPSC2_21420"/>
<dbReference type="RefSeq" id="WP_013373085.1">
    <property type="nucleotide sequence ID" value="NC_014622.2"/>
</dbReference>
<evidence type="ECO:0000256" key="2">
    <source>
        <dbReference type="ARBA" id="ARBA00023163"/>
    </source>
</evidence>